<sequence length="189" mass="22280">MESEPVVTERQLLLERMATEIVDNGKDIIRIVDELTNPDPSKLHSAYYKILHFAAHDIVNKVVNKHLRESQLDLLIGKRIEMISEYQVTRCLVTALEPSRYMSFNSSTMYEDMLRLNGDDWRAAVTNDEVFGTMQASEYFKSKFNHLLKMVRERHRVCLSKYYLNSPFRELVMKKALRKEWLRAEMSVM</sequence>
<organism evidence="1">
    <name type="scientific">Olivavirus actinidiae</name>
    <dbReference type="NCBI Taxonomy" id="2024724"/>
    <lineage>
        <taxon>Viruses</taxon>
        <taxon>Riboviria</taxon>
        <taxon>Orthornavirae</taxon>
        <taxon>Kitrinoviricota</taxon>
        <taxon>Alsuviricetes</taxon>
        <taxon>Martellivirales</taxon>
        <taxon>Closteroviridae</taxon>
        <taxon>Olivavirus</taxon>
    </lineage>
</organism>
<dbReference type="EMBL" id="MT936302">
    <property type="protein sequence ID" value="QOJ38457.1"/>
    <property type="molecule type" value="Genomic_RNA"/>
</dbReference>
<protein>
    <submittedName>
        <fullName evidence="1">P22</fullName>
    </submittedName>
</protein>
<name>A0A7L9CC28_9CLOS</name>
<proteinExistence type="predicted"/>
<reference evidence="1" key="1">
    <citation type="submission" date="2020-08" db="EMBL/GenBank/DDBJ databases">
        <title>High throughput sequencing combined with conventional Sanger sequencing revealed high molecular diversity in AcV-1 population from kiwifruit grown in China.</title>
        <authorList>
            <person name="Hong N."/>
            <person name="Wen S."/>
        </authorList>
    </citation>
    <scope>NUCLEOTIDE SEQUENCE</scope>
    <source>
        <strain evidence="1">JX-c12007</strain>
    </source>
</reference>
<evidence type="ECO:0000313" key="1">
    <source>
        <dbReference type="EMBL" id="QOJ38457.1"/>
    </source>
</evidence>
<accession>A0A7L9CC28</accession>